<gene>
    <name evidence="2" type="primary">g8470</name>
    <name evidence="2" type="ORF">VP750_LOCUS7274</name>
</gene>
<accession>A0ABP1G4J3</accession>
<evidence type="ECO:0000313" key="3">
    <source>
        <dbReference type="Proteomes" id="UP001497392"/>
    </source>
</evidence>
<evidence type="ECO:0000256" key="1">
    <source>
        <dbReference type="SAM" id="MobiDB-lite"/>
    </source>
</evidence>
<dbReference type="EMBL" id="CAXHTA020000012">
    <property type="protein sequence ID" value="CAL5225615.1"/>
    <property type="molecule type" value="Genomic_DNA"/>
</dbReference>
<organism evidence="2 3">
    <name type="scientific">Coccomyxa viridis</name>
    <dbReference type="NCBI Taxonomy" id="1274662"/>
    <lineage>
        <taxon>Eukaryota</taxon>
        <taxon>Viridiplantae</taxon>
        <taxon>Chlorophyta</taxon>
        <taxon>core chlorophytes</taxon>
        <taxon>Trebouxiophyceae</taxon>
        <taxon>Trebouxiophyceae incertae sedis</taxon>
        <taxon>Coccomyxaceae</taxon>
        <taxon>Coccomyxa</taxon>
    </lineage>
</organism>
<comment type="caution">
    <text evidence="2">The sequence shown here is derived from an EMBL/GenBank/DDBJ whole genome shotgun (WGS) entry which is preliminary data.</text>
</comment>
<protein>
    <submittedName>
        <fullName evidence="2">G8470 protein</fullName>
    </submittedName>
</protein>
<dbReference type="Proteomes" id="UP001497392">
    <property type="component" value="Unassembled WGS sequence"/>
</dbReference>
<feature type="compositionally biased region" description="Basic and acidic residues" evidence="1">
    <location>
        <begin position="12"/>
        <end position="39"/>
    </location>
</feature>
<evidence type="ECO:0000313" key="2">
    <source>
        <dbReference type="EMBL" id="CAL5225615.1"/>
    </source>
</evidence>
<proteinExistence type="predicted"/>
<name>A0ABP1G4J3_9CHLO</name>
<reference evidence="2 3" key="1">
    <citation type="submission" date="2024-06" db="EMBL/GenBank/DDBJ databases">
        <authorList>
            <person name="Kraege A."/>
            <person name="Thomma B."/>
        </authorList>
    </citation>
    <scope>NUCLEOTIDE SEQUENCE [LARGE SCALE GENOMIC DNA]</scope>
</reference>
<feature type="region of interest" description="Disordered" evidence="1">
    <location>
        <begin position="1"/>
        <end position="39"/>
    </location>
</feature>
<sequence>MHQSSKDGQGAQKERSPRTIERKDGEWRAGKTSADQHVDNMDPQIMEMALLDLPNIERVLQLRAPIETLQGAKALKLAYQIWMEEMRVHHDDPRAWEFQQNSQAYLEALYEFAEYVEKFKRYKEDFPMTADTWIISYQADINLKTICGDLPPTGPINMPAFELGSLQEYYKATRR</sequence>
<keyword evidence="3" id="KW-1185">Reference proteome</keyword>